<sequence>MRKRTQNIRQTIEAPLLGFGVVMLALACFLIMLWVLIVIVRVVLG</sequence>
<dbReference type="PROSITE" id="PS51257">
    <property type="entry name" value="PROKAR_LIPOPROTEIN"/>
    <property type="match status" value="1"/>
</dbReference>
<comment type="caution">
    <text evidence="2">The sequence shown here is derived from an EMBL/GenBank/DDBJ whole genome shotgun (WGS) entry which is preliminary data.</text>
</comment>
<dbReference type="AlphaFoldDB" id="A0A9D2VL16"/>
<feature type="transmembrane region" description="Helical" evidence="1">
    <location>
        <begin position="21"/>
        <end position="44"/>
    </location>
</feature>
<reference evidence="2" key="2">
    <citation type="submission" date="2021-09" db="EMBL/GenBank/DDBJ databases">
        <authorList>
            <person name="Gilroy R."/>
        </authorList>
    </citation>
    <scope>NUCLEOTIDE SEQUENCE</scope>
    <source>
        <strain evidence="2">USAMLcec12-2067</strain>
    </source>
</reference>
<evidence type="ECO:0000313" key="2">
    <source>
        <dbReference type="EMBL" id="HJH43573.1"/>
    </source>
</evidence>
<gene>
    <name evidence="2" type="ORF">K8V16_07230</name>
</gene>
<protein>
    <submittedName>
        <fullName evidence="2">Uncharacterized protein</fullName>
    </submittedName>
</protein>
<evidence type="ECO:0000256" key="1">
    <source>
        <dbReference type="SAM" id="Phobius"/>
    </source>
</evidence>
<name>A0A9D2VL16_9ACTN</name>
<keyword evidence="1" id="KW-1133">Transmembrane helix</keyword>
<dbReference type="EMBL" id="DYZL01000154">
    <property type="protein sequence ID" value="HJH43573.1"/>
    <property type="molecule type" value="Genomic_DNA"/>
</dbReference>
<proteinExistence type="predicted"/>
<organism evidence="2 3">
    <name type="scientific">Rubneribacter badeniensis</name>
    <dbReference type="NCBI Taxonomy" id="2070688"/>
    <lineage>
        <taxon>Bacteria</taxon>
        <taxon>Bacillati</taxon>
        <taxon>Actinomycetota</taxon>
        <taxon>Coriobacteriia</taxon>
        <taxon>Eggerthellales</taxon>
        <taxon>Eggerthellaceae</taxon>
        <taxon>Rubneribacter</taxon>
    </lineage>
</organism>
<dbReference type="Proteomes" id="UP000789325">
    <property type="component" value="Unassembled WGS sequence"/>
</dbReference>
<reference evidence="2" key="1">
    <citation type="journal article" date="2021" name="PeerJ">
        <title>Extensive microbial diversity within the chicken gut microbiome revealed by metagenomics and culture.</title>
        <authorList>
            <person name="Gilroy R."/>
            <person name="Ravi A."/>
            <person name="Getino M."/>
            <person name="Pursley I."/>
            <person name="Horton D.L."/>
            <person name="Alikhan N.F."/>
            <person name="Baker D."/>
            <person name="Gharbi K."/>
            <person name="Hall N."/>
            <person name="Watson M."/>
            <person name="Adriaenssens E.M."/>
            <person name="Foster-Nyarko E."/>
            <person name="Jarju S."/>
            <person name="Secka A."/>
            <person name="Antonio M."/>
            <person name="Oren A."/>
            <person name="Chaudhuri R.R."/>
            <person name="La Ragione R."/>
            <person name="Hildebrand F."/>
            <person name="Pallen M.J."/>
        </authorList>
    </citation>
    <scope>NUCLEOTIDE SEQUENCE</scope>
    <source>
        <strain evidence="2">USAMLcec12-2067</strain>
    </source>
</reference>
<keyword evidence="1" id="KW-0812">Transmembrane</keyword>
<accession>A0A9D2VL16</accession>
<evidence type="ECO:0000313" key="3">
    <source>
        <dbReference type="Proteomes" id="UP000789325"/>
    </source>
</evidence>
<keyword evidence="1" id="KW-0472">Membrane</keyword>